<feature type="transmembrane region" description="Helical" evidence="5">
    <location>
        <begin position="21"/>
        <end position="45"/>
    </location>
</feature>
<dbReference type="STRING" id="45351.A7S375"/>
<organism evidence="7 8">
    <name type="scientific">Nematostella vectensis</name>
    <name type="common">Starlet sea anemone</name>
    <dbReference type="NCBI Taxonomy" id="45351"/>
    <lineage>
        <taxon>Eukaryota</taxon>
        <taxon>Metazoa</taxon>
        <taxon>Cnidaria</taxon>
        <taxon>Anthozoa</taxon>
        <taxon>Hexacorallia</taxon>
        <taxon>Actiniaria</taxon>
        <taxon>Edwardsiidae</taxon>
        <taxon>Nematostella</taxon>
    </lineage>
</organism>
<evidence type="ECO:0000313" key="7">
    <source>
        <dbReference type="EMBL" id="EDO41802.1"/>
    </source>
</evidence>
<dbReference type="eggNOG" id="KOG2532">
    <property type="taxonomic scope" value="Eukaryota"/>
</dbReference>
<feature type="transmembrane region" description="Helical" evidence="5">
    <location>
        <begin position="243"/>
        <end position="262"/>
    </location>
</feature>
<feature type="transmembrane region" description="Helical" evidence="5">
    <location>
        <begin position="268"/>
        <end position="287"/>
    </location>
</feature>
<evidence type="ECO:0000256" key="4">
    <source>
        <dbReference type="ARBA" id="ARBA00023136"/>
    </source>
</evidence>
<dbReference type="GO" id="GO:0015867">
    <property type="term" value="P:ATP transport"/>
    <property type="evidence" value="ECO:0000318"/>
    <property type="project" value="GO_Central"/>
</dbReference>
<dbReference type="InterPro" id="IPR011701">
    <property type="entry name" value="MFS"/>
</dbReference>
<evidence type="ECO:0000256" key="3">
    <source>
        <dbReference type="ARBA" id="ARBA00022989"/>
    </source>
</evidence>
<dbReference type="PROSITE" id="PS50850">
    <property type="entry name" value="MFS"/>
    <property type="match status" value="1"/>
</dbReference>
<dbReference type="PANTHER" id="PTHR11662:SF279">
    <property type="entry name" value="VOLTAGE-GATED PURINE NUCLEOTIDE UNIPORTER SLC17A9"/>
    <property type="match status" value="1"/>
</dbReference>
<feature type="transmembrane region" description="Helical" evidence="5">
    <location>
        <begin position="51"/>
        <end position="69"/>
    </location>
</feature>
<dbReference type="Pfam" id="PF07690">
    <property type="entry name" value="MFS_1"/>
    <property type="match status" value="1"/>
</dbReference>
<feature type="domain" description="Major facilitator superfamily (MFS) profile" evidence="6">
    <location>
        <begin position="1"/>
        <end position="292"/>
    </location>
</feature>
<feature type="non-terminal residue" evidence="7">
    <location>
        <position position="1"/>
    </location>
</feature>
<evidence type="ECO:0000313" key="8">
    <source>
        <dbReference type="Proteomes" id="UP000001593"/>
    </source>
</evidence>
<dbReference type="EMBL" id="DS469572">
    <property type="protein sequence ID" value="EDO41802.1"/>
    <property type="molecule type" value="Genomic_DNA"/>
</dbReference>
<gene>
    <name evidence="7" type="ORF">NEMVEDRAFT_v1g102865</name>
</gene>
<dbReference type="InterPro" id="IPR050382">
    <property type="entry name" value="MFS_Na/Anion_cotransporter"/>
</dbReference>
<feature type="transmembrane region" description="Helical" evidence="5">
    <location>
        <begin position="156"/>
        <end position="177"/>
    </location>
</feature>
<evidence type="ECO:0000256" key="2">
    <source>
        <dbReference type="ARBA" id="ARBA00022692"/>
    </source>
</evidence>
<dbReference type="GO" id="GO:0022857">
    <property type="term" value="F:transmembrane transporter activity"/>
    <property type="evidence" value="ECO:0007669"/>
    <property type="project" value="InterPro"/>
</dbReference>
<keyword evidence="2 5" id="KW-0812">Transmembrane</keyword>
<dbReference type="Gene3D" id="1.20.1250.20">
    <property type="entry name" value="MFS general substrate transporter like domains"/>
    <property type="match status" value="1"/>
</dbReference>
<dbReference type="PANTHER" id="PTHR11662">
    <property type="entry name" value="SOLUTE CARRIER FAMILY 17"/>
    <property type="match status" value="1"/>
</dbReference>
<dbReference type="GO" id="GO:0016020">
    <property type="term" value="C:membrane"/>
    <property type="evidence" value="ECO:0007669"/>
    <property type="project" value="UniProtKB-SubCell"/>
</dbReference>
<keyword evidence="8" id="KW-1185">Reference proteome</keyword>
<dbReference type="PhylomeDB" id="A7S375"/>
<dbReference type="HOGENOM" id="CLU_001265_5_11_1"/>
<evidence type="ECO:0000256" key="5">
    <source>
        <dbReference type="SAM" id="Phobius"/>
    </source>
</evidence>
<reference evidence="7 8" key="1">
    <citation type="journal article" date="2007" name="Science">
        <title>Sea anemone genome reveals ancestral eumetazoan gene repertoire and genomic organization.</title>
        <authorList>
            <person name="Putnam N.H."/>
            <person name="Srivastava M."/>
            <person name="Hellsten U."/>
            <person name="Dirks B."/>
            <person name="Chapman J."/>
            <person name="Salamov A."/>
            <person name="Terry A."/>
            <person name="Shapiro H."/>
            <person name="Lindquist E."/>
            <person name="Kapitonov V.V."/>
            <person name="Jurka J."/>
            <person name="Genikhovich G."/>
            <person name="Grigoriev I.V."/>
            <person name="Lucas S.M."/>
            <person name="Steele R.E."/>
            <person name="Finnerty J.R."/>
            <person name="Technau U."/>
            <person name="Martindale M.Q."/>
            <person name="Rokhsar D.S."/>
        </authorList>
    </citation>
    <scope>NUCLEOTIDE SEQUENCE [LARGE SCALE GENOMIC DNA]</scope>
    <source>
        <strain evidence="8">CH2 X CH6</strain>
    </source>
</reference>
<dbReference type="InParanoid" id="A7S375"/>
<keyword evidence="3 5" id="KW-1133">Transmembrane helix</keyword>
<feature type="transmembrane region" description="Helical" evidence="5">
    <location>
        <begin position="213"/>
        <end position="236"/>
    </location>
</feature>
<dbReference type="InterPro" id="IPR036259">
    <property type="entry name" value="MFS_trans_sf"/>
</dbReference>
<comment type="subcellular location">
    <subcellularLocation>
        <location evidence="1">Membrane</location>
        <topology evidence="1">Multi-pass membrane protein</topology>
    </subcellularLocation>
</comment>
<keyword evidence="4 5" id="KW-0472">Membrane</keyword>
<protein>
    <recommendedName>
        <fullName evidence="6">Major facilitator superfamily (MFS) profile domain-containing protein</fullName>
    </recommendedName>
</protein>
<accession>A7S375</accession>
<dbReference type="InterPro" id="IPR020846">
    <property type="entry name" value="MFS_dom"/>
</dbReference>
<dbReference type="OMA" id="LRMAMPI"/>
<sequence length="294" mass="32390">GVFFPSIGSLLGKYLPLSESSFGLSLVCAGGPIGSLLAGSIGSVMVTYLGWRWVFVSFGCLAILWVLIWRQFFLHKKASGVDRLCLEKKFESIEKRTSKRASDTIVPWGKLIRQPGIWAIMVVHFCHNCMYLNLSSWLPTYFHESFPDAQNWIFNVIPYLGNLFGKVIGGHLADTLIRADFSLTFVRKLFETLGTGGAAFALLLAMYVNEFWQALFCMTLAFSMAGMSTSGSICNIQDLSPTFAGSIAGILGVYLTGYILHATGSWQVVFQITAVICSVGSLFYIMFGTTKRIA</sequence>
<dbReference type="AlphaFoldDB" id="A7S375"/>
<dbReference type="Proteomes" id="UP000001593">
    <property type="component" value="Unassembled WGS sequence"/>
</dbReference>
<name>A7S375_NEMVE</name>
<evidence type="ECO:0000256" key="1">
    <source>
        <dbReference type="ARBA" id="ARBA00004141"/>
    </source>
</evidence>
<proteinExistence type="predicted"/>
<feature type="transmembrane region" description="Helical" evidence="5">
    <location>
        <begin position="117"/>
        <end position="136"/>
    </location>
</feature>
<dbReference type="SUPFAM" id="SSF103473">
    <property type="entry name" value="MFS general substrate transporter"/>
    <property type="match status" value="1"/>
</dbReference>
<evidence type="ECO:0000259" key="6">
    <source>
        <dbReference type="PROSITE" id="PS50850"/>
    </source>
</evidence>